<proteinExistence type="predicted"/>
<dbReference type="AlphaFoldDB" id="K0IYZ6"/>
<dbReference type="HOGENOM" id="CLU_1718516_0_0_9"/>
<sequence length="152" mass="17851">MQLTQIVKHTLDNVFLLSFACENKMCSYLLINTDHEYSQLLADQANIIKIKPSPDQSYLFFQFDRKSSQHPWSTSKLIMIDLEKWEEIPIEVVNEPLMTLNTFQWPIHEIDWINDSEVTVTIPDIETATTEHLTEWYHSENKAKKTITVIPK</sequence>
<organism evidence="1 2">
    <name type="scientific">Amphibacillus xylanus (strain ATCC 51415 / DSM 6626 / JCM 7361 / LMG 17667 / NBRC 15112 / Ep01)</name>
    <dbReference type="NCBI Taxonomy" id="698758"/>
    <lineage>
        <taxon>Bacteria</taxon>
        <taxon>Bacillati</taxon>
        <taxon>Bacillota</taxon>
        <taxon>Bacilli</taxon>
        <taxon>Bacillales</taxon>
        <taxon>Bacillaceae</taxon>
        <taxon>Amphibacillus</taxon>
    </lineage>
</organism>
<dbReference type="KEGG" id="axl:AXY_16380"/>
<dbReference type="Proteomes" id="UP000006294">
    <property type="component" value="Chromosome"/>
</dbReference>
<keyword evidence="2" id="KW-1185">Reference proteome</keyword>
<gene>
    <name evidence="1" type="ordered locus">AXY_16380</name>
</gene>
<reference evidence="1 2" key="1">
    <citation type="submission" date="2011-01" db="EMBL/GenBank/DDBJ databases">
        <title>Whole genome sequence of Amphibacillus xylinus NBRC 15112.</title>
        <authorList>
            <person name="Nakazawa H."/>
            <person name="Katano Y."/>
            <person name="Nakamura S."/>
            <person name="Sasagawa M."/>
            <person name="Fukada J."/>
            <person name="Arai T."/>
            <person name="Sasakura N."/>
            <person name="Mochizuki D."/>
            <person name="Hosoyama A."/>
            <person name="Harada K."/>
            <person name="Horikawa H."/>
            <person name="Kato Y."/>
            <person name="Harada T."/>
            <person name="Sasaki K."/>
            <person name="Sekiguchi M."/>
            <person name="Hodoyama M."/>
            <person name="Nishiko R."/>
            <person name="Narita H."/>
            <person name="Hanamaki A."/>
            <person name="Hata C."/>
            <person name="Konno Y."/>
            <person name="Niimura Y."/>
            <person name="Yamazaki S."/>
            <person name="Fujita N."/>
        </authorList>
    </citation>
    <scope>NUCLEOTIDE SEQUENCE [LARGE SCALE GENOMIC DNA]</scope>
    <source>
        <strain evidence="2">ATCC 51415 / DSM 6626 / JCM 7361 / LMG 17667 / NBRC 15112 / Ep01</strain>
    </source>
</reference>
<dbReference type="STRING" id="698758.AXY_16380"/>
<evidence type="ECO:0000313" key="2">
    <source>
        <dbReference type="Proteomes" id="UP000006294"/>
    </source>
</evidence>
<protein>
    <submittedName>
        <fullName evidence="1">Uncharacterized protein</fullName>
    </submittedName>
</protein>
<name>K0IYZ6_AMPXN</name>
<accession>K0IYZ6</accession>
<dbReference type="EMBL" id="AP012050">
    <property type="protein sequence ID" value="BAM47770.1"/>
    <property type="molecule type" value="Genomic_DNA"/>
</dbReference>
<evidence type="ECO:0000313" key="1">
    <source>
        <dbReference type="EMBL" id="BAM47770.1"/>
    </source>
</evidence>